<evidence type="ECO:0000259" key="4">
    <source>
        <dbReference type="PROSITE" id="PS51186"/>
    </source>
</evidence>
<feature type="domain" description="N-acetyltransferase" evidence="4">
    <location>
        <begin position="76"/>
        <end position="211"/>
    </location>
</feature>
<dbReference type="AlphaFoldDB" id="A0A3S3B8M1"/>
<dbReference type="Pfam" id="PF13508">
    <property type="entry name" value="Acetyltransf_7"/>
    <property type="match status" value="1"/>
</dbReference>
<evidence type="ECO:0000313" key="5">
    <source>
        <dbReference type="EMBL" id="RVW05641.1"/>
    </source>
</evidence>
<evidence type="ECO:0000256" key="1">
    <source>
        <dbReference type="ARBA" id="ARBA00022679"/>
    </source>
</evidence>
<dbReference type="Gene3D" id="3.40.630.30">
    <property type="match status" value="1"/>
</dbReference>
<name>A0A3S3B8M1_9NOCA</name>
<proteinExistence type="predicted"/>
<organism evidence="5 6">
    <name type="scientific">Rhodococcus xishaensis</name>
    <dbReference type="NCBI Taxonomy" id="2487364"/>
    <lineage>
        <taxon>Bacteria</taxon>
        <taxon>Bacillati</taxon>
        <taxon>Actinomycetota</taxon>
        <taxon>Actinomycetes</taxon>
        <taxon>Mycobacteriales</taxon>
        <taxon>Nocardiaceae</taxon>
        <taxon>Rhodococcus</taxon>
    </lineage>
</organism>
<dbReference type="SUPFAM" id="SSF55729">
    <property type="entry name" value="Acyl-CoA N-acyltransferases (Nat)"/>
    <property type="match status" value="1"/>
</dbReference>
<dbReference type="InterPro" id="IPR050832">
    <property type="entry name" value="Bact_Acetyltransf"/>
</dbReference>
<evidence type="ECO:0000313" key="6">
    <source>
        <dbReference type="Proteomes" id="UP000283479"/>
    </source>
</evidence>
<dbReference type="Proteomes" id="UP000283479">
    <property type="component" value="Unassembled WGS sequence"/>
</dbReference>
<dbReference type="PROSITE" id="PS51186">
    <property type="entry name" value="GNAT"/>
    <property type="match status" value="1"/>
</dbReference>
<keyword evidence="2" id="KW-0012">Acyltransferase</keyword>
<dbReference type="OrthoDB" id="3692150at2"/>
<feature type="region of interest" description="Disordered" evidence="3">
    <location>
        <begin position="1"/>
        <end position="22"/>
    </location>
</feature>
<keyword evidence="1 5" id="KW-0808">Transferase</keyword>
<accession>A0A3S3B8M1</accession>
<sequence length="212" mass="23828">MDSTGAHPGASPGEGRTANQDVPVVVDLSEAEMRARLPEALGIYIAAMGYPRGTESHRAPMWTEHTGRSGWRAVGAVQPDPTHTDRHAPLVAIAYGYRGAPDQWWHQQVRRGMQATGWGRDQIEYILGNYFELTELHVHPSAQGHGIGERLLRRLLNDRPERGVLLSTPEVEQEDNRAWRLYRRLGFRDVVRHFAFAGDRRPFAVLGRGLPL</sequence>
<dbReference type="PANTHER" id="PTHR43877">
    <property type="entry name" value="AMINOALKYLPHOSPHONATE N-ACETYLTRANSFERASE-RELATED-RELATED"/>
    <property type="match status" value="1"/>
</dbReference>
<keyword evidence="6" id="KW-1185">Reference proteome</keyword>
<dbReference type="InterPro" id="IPR016181">
    <property type="entry name" value="Acyl_CoA_acyltransferase"/>
</dbReference>
<dbReference type="GO" id="GO:0016747">
    <property type="term" value="F:acyltransferase activity, transferring groups other than amino-acyl groups"/>
    <property type="evidence" value="ECO:0007669"/>
    <property type="project" value="InterPro"/>
</dbReference>
<dbReference type="EMBL" id="RKLO01000001">
    <property type="protein sequence ID" value="RVW05641.1"/>
    <property type="molecule type" value="Genomic_DNA"/>
</dbReference>
<dbReference type="InterPro" id="IPR000182">
    <property type="entry name" value="GNAT_dom"/>
</dbReference>
<protein>
    <submittedName>
        <fullName evidence="5">N-acetyltransferase</fullName>
    </submittedName>
</protein>
<dbReference type="RefSeq" id="WP_127951167.1">
    <property type="nucleotide sequence ID" value="NZ_RKLO01000001.1"/>
</dbReference>
<evidence type="ECO:0000256" key="3">
    <source>
        <dbReference type="SAM" id="MobiDB-lite"/>
    </source>
</evidence>
<evidence type="ECO:0000256" key="2">
    <source>
        <dbReference type="ARBA" id="ARBA00023315"/>
    </source>
</evidence>
<comment type="caution">
    <text evidence="5">The sequence shown here is derived from an EMBL/GenBank/DDBJ whole genome shotgun (WGS) entry which is preliminary data.</text>
</comment>
<reference evidence="5 6" key="1">
    <citation type="submission" date="2018-11" db="EMBL/GenBank/DDBJ databases">
        <title>Rhodococcus spongicola sp. nov. and Rhodococcus xishaensis sp. nov. from marine sponges.</title>
        <authorList>
            <person name="Li L."/>
            <person name="Lin H.W."/>
        </authorList>
    </citation>
    <scope>NUCLEOTIDE SEQUENCE [LARGE SCALE GENOMIC DNA]</scope>
    <source>
        <strain evidence="5 6">LHW51113</strain>
    </source>
</reference>
<gene>
    <name evidence="5" type="ORF">EGT50_03570</name>
</gene>